<dbReference type="HOGENOM" id="CLU_3377054_0_0_1"/>
<dbReference type="Proteomes" id="UP000015530">
    <property type="component" value="Unassembled WGS sequence"/>
</dbReference>
<evidence type="ECO:0000313" key="1">
    <source>
        <dbReference type="EMBL" id="EQB46277.1"/>
    </source>
</evidence>
<gene>
    <name evidence="1" type="ORF">CGLO_14684</name>
</gene>
<organism evidence="1 2">
    <name type="scientific">Colletotrichum gloeosporioides (strain Cg-14)</name>
    <name type="common">Anthracnose fungus</name>
    <name type="synonym">Glomerella cingulata</name>
    <dbReference type="NCBI Taxonomy" id="1237896"/>
    <lineage>
        <taxon>Eukaryota</taxon>
        <taxon>Fungi</taxon>
        <taxon>Dikarya</taxon>
        <taxon>Ascomycota</taxon>
        <taxon>Pezizomycotina</taxon>
        <taxon>Sordariomycetes</taxon>
        <taxon>Hypocreomycetidae</taxon>
        <taxon>Glomerellales</taxon>
        <taxon>Glomerellaceae</taxon>
        <taxon>Colletotrichum</taxon>
        <taxon>Colletotrichum gloeosporioides species complex</taxon>
    </lineage>
</organism>
<accession>T0JT39</accession>
<dbReference type="EMBL" id="AMYD01003469">
    <property type="protein sequence ID" value="EQB46277.1"/>
    <property type="molecule type" value="Genomic_DNA"/>
</dbReference>
<sequence length="34" mass="3592">MSIIPPRTLKSPGAATIDVRAQLAEASCAPQLRE</sequence>
<comment type="caution">
    <text evidence="1">The sequence shown here is derived from an EMBL/GenBank/DDBJ whole genome shotgun (WGS) entry which is preliminary data.</text>
</comment>
<reference evidence="2" key="1">
    <citation type="journal article" date="2013" name="Mol. Plant Microbe Interact.">
        <title>Global aspects of pacC regulation of pathogenicity genes in Colletotrichum gloeosporioides as revealed by transcriptome analysis.</title>
        <authorList>
            <person name="Alkan N."/>
            <person name="Meng X."/>
            <person name="Friedlander G."/>
            <person name="Reuveni E."/>
            <person name="Sukno S."/>
            <person name="Sherman A."/>
            <person name="Thon M."/>
            <person name="Fluhr R."/>
            <person name="Prusky D."/>
        </authorList>
    </citation>
    <scope>NUCLEOTIDE SEQUENCE [LARGE SCALE GENOMIC DNA]</scope>
    <source>
        <strain evidence="2">Cg-14</strain>
    </source>
</reference>
<name>T0JT39_COLGC</name>
<proteinExistence type="predicted"/>
<evidence type="ECO:0000313" key="2">
    <source>
        <dbReference type="Proteomes" id="UP000015530"/>
    </source>
</evidence>
<dbReference type="AlphaFoldDB" id="T0JT39"/>
<protein>
    <submittedName>
        <fullName evidence="1">Uncharacterized protein</fullName>
    </submittedName>
</protein>